<dbReference type="InterPro" id="IPR015424">
    <property type="entry name" value="PyrdxlP-dep_Trfase"/>
</dbReference>
<comment type="similarity">
    <text evidence="2">Belongs to the threonine aldolase family.</text>
</comment>
<dbReference type="RefSeq" id="WP_101251143.1">
    <property type="nucleotide sequence ID" value="NZ_PIUM01000014.1"/>
</dbReference>
<evidence type="ECO:0000313" key="9">
    <source>
        <dbReference type="Proteomes" id="UP000233293"/>
    </source>
</evidence>
<dbReference type="GO" id="GO:0005829">
    <property type="term" value="C:cytosol"/>
    <property type="evidence" value="ECO:0007669"/>
    <property type="project" value="TreeGrafter"/>
</dbReference>
<proteinExistence type="inferred from homology"/>
<dbReference type="PIRSF" id="PIRSF017617">
    <property type="entry name" value="Thr_aldolase"/>
    <property type="match status" value="1"/>
</dbReference>
<dbReference type="GO" id="GO:0006545">
    <property type="term" value="P:glycine biosynthetic process"/>
    <property type="evidence" value="ECO:0007669"/>
    <property type="project" value="TreeGrafter"/>
</dbReference>
<comment type="caution">
    <text evidence="8">The sequence shown here is derived from an EMBL/GenBank/DDBJ whole genome shotgun (WGS) entry which is preliminary data.</text>
</comment>
<keyword evidence="9" id="KW-1185">Reference proteome</keyword>
<evidence type="ECO:0000256" key="6">
    <source>
        <dbReference type="PIRSR" id="PIRSR017617-1"/>
    </source>
</evidence>
<comment type="subunit">
    <text evidence="3">Homotetramer.</text>
</comment>
<feature type="modified residue" description="N6-(pyridoxal phosphate)lysine" evidence="6">
    <location>
        <position position="201"/>
    </location>
</feature>
<dbReference type="GO" id="GO:0008732">
    <property type="term" value="F:L-allo-threonine aldolase activity"/>
    <property type="evidence" value="ECO:0007669"/>
    <property type="project" value="TreeGrafter"/>
</dbReference>
<dbReference type="InterPro" id="IPR015421">
    <property type="entry name" value="PyrdxlP-dep_Trfase_major"/>
</dbReference>
<feature type="domain" description="Aromatic amino acid beta-eliminating lyase/threonine aldolase" evidence="7">
    <location>
        <begin position="4"/>
        <end position="288"/>
    </location>
</feature>
<dbReference type="NCBIfam" id="NF041359">
    <property type="entry name" value="GntG_guanitoxin"/>
    <property type="match status" value="1"/>
</dbReference>
<accession>A0A2N3PUN5</accession>
<reference evidence="9" key="1">
    <citation type="submission" date="2017-12" db="EMBL/GenBank/DDBJ databases">
        <title>Draft genome sequence of Telmatospirillum siberiense 26-4b1T, an acidotolerant peatland alphaproteobacterium potentially involved in sulfur cycling.</title>
        <authorList>
            <person name="Hausmann B."/>
            <person name="Pjevac P."/>
            <person name="Schreck K."/>
            <person name="Herbold C.W."/>
            <person name="Daims H."/>
            <person name="Wagner M."/>
            <person name="Pester M."/>
            <person name="Loy A."/>
        </authorList>
    </citation>
    <scope>NUCLEOTIDE SEQUENCE [LARGE SCALE GENOMIC DNA]</scope>
    <source>
        <strain evidence="9">26-4b1</strain>
    </source>
</reference>
<dbReference type="FunFam" id="3.90.1150.10:FF:000041">
    <property type="entry name" value="Low-specificity L-threonine aldolase"/>
    <property type="match status" value="1"/>
</dbReference>
<organism evidence="8 9">
    <name type="scientific">Telmatospirillum siberiense</name>
    <dbReference type="NCBI Taxonomy" id="382514"/>
    <lineage>
        <taxon>Bacteria</taxon>
        <taxon>Pseudomonadati</taxon>
        <taxon>Pseudomonadota</taxon>
        <taxon>Alphaproteobacteria</taxon>
        <taxon>Rhodospirillales</taxon>
        <taxon>Rhodospirillaceae</taxon>
        <taxon>Telmatospirillum</taxon>
    </lineage>
</organism>
<keyword evidence="5" id="KW-0456">Lyase</keyword>
<evidence type="ECO:0000256" key="4">
    <source>
        <dbReference type="ARBA" id="ARBA00022898"/>
    </source>
</evidence>
<dbReference type="InterPro" id="IPR023603">
    <property type="entry name" value="Low_specificity_L-TA-like"/>
</dbReference>
<keyword evidence="4" id="KW-0663">Pyridoxal phosphate</keyword>
<dbReference type="PANTHER" id="PTHR48097:SF9">
    <property type="entry name" value="L-THREONINE ALDOLASE"/>
    <property type="match status" value="1"/>
</dbReference>
<dbReference type="GO" id="GO:0006567">
    <property type="term" value="P:L-threonine catabolic process"/>
    <property type="evidence" value="ECO:0007669"/>
    <property type="project" value="TreeGrafter"/>
</dbReference>
<gene>
    <name evidence="8" type="ORF">CWS72_13530</name>
</gene>
<dbReference type="Proteomes" id="UP000233293">
    <property type="component" value="Unassembled WGS sequence"/>
</dbReference>
<evidence type="ECO:0000256" key="5">
    <source>
        <dbReference type="ARBA" id="ARBA00023239"/>
    </source>
</evidence>
<evidence type="ECO:0000256" key="1">
    <source>
        <dbReference type="ARBA" id="ARBA00001933"/>
    </source>
</evidence>
<name>A0A2N3PUN5_9PROT</name>
<dbReference type="Gene3D" id="3.40.640.10">
    <property type="entry name" value="Type I PLP-dependent aspartate aminotransferase-like (Major domain)"/>
    <property type="match status" value="1"/>
</dbReference>
<dbReference type="Pfam" id="PF01212">
    <property type="entry name" value="Beta_elim_lyase"/>
    <property type="match status" value="1"/>
</dbReference>
<dbReference type="InterPro" id="IPR001597">
    <property type="entry name" value="ArAA_b-elim_lyase/Thr_aldolase"/>
</dbReference>
<dbReference type="InterPro" id="IPR015422">
    <property type="entry name" value="PyrdxlP-dep_Trfase_small"/>
</dbReference>
<dbReference type="Gene3D" id="3.90.1150.10">
    <property type="entry name" value="Aspartate Aminotransferase, domain 1"/>
    <property type="match status" value="1"/>
</dbReference>
<dbReference type="FunFam" id="3.40.640.10:FF:000030">
    <property type="entry name" value="Low-specificity L-threonine aldolase"/>
    <property type="match status" value="1"/>
</dbReference>
<evidence type="ECO:0000259" key="7">
    <source>
        <dbReference type="Pfam" id="PF01212"/>
    </source>
</evidence>
<evidence type="ECO:0000256" key="2">
    <source>
        <dbReference type="ARBA" id="ARBA00006966"/>
    </source>
</evidence>
<dbReference type="EMBL" id="PIUM01000014">
    <property type="protein sequence ID" value="PKU24112.1"/>
    <property type="molecule type" value="Genomic_DNA"/>
</dbReference>
<evidence type="ECO:0000256" key="3">
    <source>
        <dbReference type="ARBA" id="ARBA00011881"/>
    </source>
</evidence>
<sequence length="351" mass="37143">MTIDLRSDTVTKPTEAMLERMRTAELGDDSRDGDPTVMALEALAAERTGKEAGLFVASGTMGNLVALLAHADRGGEVLCDTGIHMLRSEMGGIASIAGLFFRTLPARRGAVDLDALADALHSRLTPSRLATGLVWMETSHNDAGGAVLPLEHMKAVRALADDHGAPVHVDGARLFNAACALGVEAKAIADHADSLMFCISKGLSAPIGSLLVGSRDFITRARAFRRMVGGAMRQAGIIAAAGIVALEEMTGRLAEDHRMAKRLARGLAAIDGSLTDPALAETNIVRIDVAASERDADQWTRALAARGVLAGAWTSRQIRCVTHRHTGPAEIEKAIAAFAETWRDFNTAPSR</sequence>
<protein>
    <submittedName>
        <fullName evidence="8">Threonine aldolase</fullName>
    </submittedName>
</protein>
<dbReference type="SUPFAM" id="SSF53383">
    <property type="entry name" value="PLP-dependent transferases"/>
    <property type="match status" value="1"/>
</dbReference>
<dbReference type="OrthoDB" id="9774495at2"/>
<comment type="cofactor">
    <cofactor evidence="1">
        <name>pyridoxal 5'-phosphate</name>
        <dbReference type="ChEBI" id="CHEBI:597326"/>
    </cofactor>
</comment>
<dbReference type="PANTHER" id="PTHR48097">
    <property type="entry name" value="L-THREONINE ALDOLASE-RELATED"/>
    <property type="match status" value="1"/>
</dbReference>
<evidence type="ECO:0000313" key="8">
    <source>
        <dbReference type="EMBL" id="PKU24112.1"/>
    </source>
</evidence>
<dbReference type="AlphaFoldDB" id="A0A2N3PUN5"/>